<feature type="non-terminal residue" evidence="2">
    <location>
        <position position="1"/>
    </location>
</feature>
<protein>
    <submittedName>
        <fullName evidence="2">Uncharacterized protein</fullName>
    </submittedName>
</protein>
<feature type="compositionally biased region" description="Basic residues" evidence="1">
    <location>
        <begin position="140"/>
        <end position="157"/>
    </location>
</feature>
<dbReference type="EMBL" id="CADCWG010000135">
    <property type="protein sequence ID" value="CAA9553951.1"/>
    <property type="molecule type" value="Genomic_DNA"/>
</dbReference>
<feature type="region of interest" description="Disordered" evidence="1">
    <location>
        <begin position="187"/>
        <end position="213"/>
    </location>
</feature>
<sequence>AHRWSGWQGVRPRDRHVGDHAVSRLRADRDTSARRRFRAVSWRRFSRRRHAHVPARRRRDGGAGAGGSELRRIHGTVRRRRARRRELPPVPGQRGGRQRPPGDAPPLRLERDRQRTCGVSGRQRLVGDRRQLDDPSAPCRRGRGRPGRDRRRHVGRVRRHAVRHRGRDLLVRLGDDLIRCGEVLRPGECHQPAGTGADRRLRRHTGGRPDIGH</sequence>
<gene>
    <name evidence="2" type="ORF">AVDCRST_MAG49-1965</name>
</gene>
<feature type="compositionally biased region" description="Basic residues" evidence="1">
    <location>
        <begin position="73"/>
        <end position="84"/>
    </location>
</feature>
<feature type="non-terminal residue" evidence="2">
    <location>
        <position position="213"/>
    </location>
</feature>
<evidence type="ECO:0000256" key="1">
    <source>
        <dbReference type="SAM" id="MobiDB-lite"/>
    </source>
</evidence>
<accession>A0A6J4UNC6</accession>
<name>A0A6J4UNC6_9BACT</name>
<evidence type="ECO:0000313" key="2">
    <source>
        <dbReference type="EMBL" id="CAA9553951.1"/>
    </source>
</evidence>
<organism evidence="2">
    <name type="scientific">uncultured Thermomicrobiales bacterium</name>
    <dbReference type="NCBI Taxonomy" id="1645740"/>
    <lineage>
        <taxon>Bacteria</taxon>
        <taxon>Pseudomonadati</taxon>
        <taxon>Thermomicrobiota</taxon>
        <taxon>Thermomicrobia</taxon>
        <taxon>Thermomicrobiales</taxon>
        <taxon>environmental samples</taxon>
    </lineage>
</organism>
<proteinExistence type="predicted"/>
<feature type="region of interest" description="Disordered" evidence="1">
    <location>
        <begin position="48"/>
        <end position="157"/>
    </location>
</feature>
<feature type="compositionally biased region" description="Basic residues" evidence="1">
    <location>
        <begin position="48"/>
        <end position="59"/>
    </location>
</feature>
<reference evidence="2" key="1">
    <citation type="submission" date="2020-02" db="EMBL/GenBank/DDBJ databases">
        <authorList>
            <person name="Meier V. D."/>
        </authorList>
    </citation>
    <scope>NUCLEOTIDE SEQUENCE</scope>
    <source>
        <strain evidence="2">AVDCRST_MAG49</strain>
    </source>
</reference>
<dbReference type="AlphaFoldDB" id="A0A6J4UNC6"/>